<feature type="domain" description="Response regulatory" evidence="3">
    <location>
        <begin position="5"/>
        <end position="116"/>
    </location>
</feature>
<keyword evidence="5" id="KW-1185">Reference proteome</keyword>
<protein>
    <submittedName>
        <fullName evidence="4">Response regulator</fullName>
    </submittedName>
</protein>
<sequence>MAQQCVLVAEDELIIGVDLCDTVEEAGFEVEGPYDTASSAIDALERRTPDLAILDVRLDDGEVFPLAEKLMAANVPVIFHTGQVSPSEVSGRYPQAHALAKPCPPNQIIEVMREALAEA</sequence>
<proteinExistence type="predicted"/>
<dbReference type="InterPro" id="IPR001789">
    <property type="entry name" value="Sig_transdc_resp-reg_receiver"/>
</dbReference>
<gene>
    <name evidence="4" type="ORF">GCM10011515_07060</name>
</gene>
<comment type="caution">
    <text evidence="4">The sequence shown here is derived from an EMBL/GenBank/DDBJ whole genome shotgun (WGS) entry which is preliminary data.</text>
</comment>
<evidence type="ECO:0000256" key="2">
    <source>
        <dbReference type="PROSITE-ProRule" id="PRU00169"/>
    </source>
</evidence>
<dbReference type="Gene3D" id="3.40.50.2300">
    <property type="match status" value="1"/>
</dbReference>
<feature type="modified residue" description="4-aspartylphosphate" evidence="2">
    <location>
        <position position="55"/>
    </location>
</feature>
<reference evidence="5" key="1">
    <citation type="journal article" date="2019" name="Int. J. Syst. Evol. Microbiol.">
        <title>The Global Catalogue of Microorganisms (GCM) 10K type strain sequencing project: providing services to taxonomists for standard genome sequencing and annotation.</title>
        <authorList>
            <consortium name="The Broad Institute Genomics Platform"/>
            <consortium name="The Broad Institute Genome Sequencing Center for Infectious Disease"/>
            <person name="Wu L."/>
            <person name="Ma J."/>
        </authorList>
    </citation>
    <scope>NUCLEOTIDE SEQUENCE [LARGE SCALE GENOMIC DNA]</scope>
    <source>
        <strain evidence="5">CGMCC 1.15959</strain>
    </source>
</reference>
<evidence type="ECO:0000256" key="1">
    <source>
        <dbReference type="ARBA" id="ARBA00022553"/>
    </source>
</evidence>
<dbReference type="Pfam" id="PF00072">
    <property type="entry name" value="Response_reg"/>
    <property type="match status" value="1"/>
</dbReference>
<dbReference type="PROSITE" id="PS50110">
    <property type="entry name" value="RESPONSE_REGULATORY"/>
    <property type="match status" value="1"/>
</dbReference>
<dbReference type="Proteomes" id="UP000619041">
    <property type="component" value="Unassembled WGS sequence"/>
</dbReference>
<dbReference type="InterPro" id="IPR011006">
    <property type="entry name" value="CheY-like_superfamily"/>
</dbReference>
<name>A0ABQ1S1V4_9SPHN</name>
<evidence type="ECO:0000259" key="3">
    <source>
        <dbReference type="PROSITE" id="PS50110"/>
    </source>
</evidence>
<dbReference type="EMBL" id="BMKL01000001">
    <property type="protein sequence ID" value="GGD90018.1"/>
    <property type="molecule type" value="Genomic_DNA"/>
</dbReference>
<organism evidence="4 5">
    <name type="scientific">Tsuneonella deserti</name>
    <dbReference type="NCBI Taxonomy" id="2035528"/>
    <lineage>
        <taxon>Bacteria</taxon>
        <taxon>Pseudomonadati</taxon>
        <taxon>Pseudomonadota</taxon>
        <taxon>Alphaproteobacteria</taxon>
        <taxon>Sphingomonadales</taxon>
        <taxon>Erythrobacteraceae</taxon>
        <taxon>Tsuneonella</taxon>
    </lineage>
</organism>
<dbReference type="SUPFAM" id="SSF52172">
    <property type="entry name" value="CheY-like"/>
    <property type="match status" value="1"/>
</dbReference>
<dbReference type="InterPro" id="IPR050595">
    <property type="entry name" value="Bact_response_regulator"/>
</dbReference>
<accession>A0ABQ1S1V4</accession>
<dbReference type="RefSeq" id="WP_188643870.1">
    <property type="nucleotide sequence ID" value="NZ_BMKL01000001.1"/>
</dbReference>
<dbReference type="PANTHER" id="PTHR44591:SF24">
    <property type="entry name" value="PROTEIN-GLUTAMATE METHYLESTERASE_PROTEIN-GLUTAMINE GLUTAMINASE 1"/>
    <property type="match status" value="1"/>
</dbReference>
<dbReference type="SMART" id="SM00448">
    <property type="entry name" value="REC"/>
    <property type="match status" value="1"/>
</dbReference>
<evidence type="ECO:0000313" key="4">
    <source>
        <dbReference type="EMBL" id="GGD90018.1"/>
    </source>
</evidence>
<keyword evidence="1 2" id="KW-0597">Phosphoprotein</keyword>
<evidence type="ECO:0000313" key="5">
    <source>
        <dbReference type="Proteomes" id="UP000619041"/>
    </source>
</evidence>
<dbReference type="PANTHER" id="PTHR44591">
    <property type="entry name" value="STRESS RESPONSE REGULATOR PROTEIN 1"/>
    <property type="match status" value="1"/>
</dbReference>